<dbReference type="PANTHER" id="PTHR42891">
    <property type="entry name" value="D-GLYCERO-BETA-D-MANNO-HEPTOSE-1,7-BISPHOSPHATE 7-PHOSPHATASE"/>
    <property type="match status" value="1"/>
</dbReference>
<keyword evidence="3" id="KW-1185">Reference proteome</keyword>
<dbReference type="InterPro" id="IPR004446">
    <property type="entry name" value="Heptose_bisP_phosphatase"/>
</dbReference>
<dbReference type="InterPro" id="IPR006549">
    <property type="entry name" value="HAD-SF_hydro_IIIA"/>
</dbReference>
<protein>
    <submittedName>
        <fullName evidence="2">HAD-IIIA family hydrolase</fullName>
    </submittedName>
</protein>
<dbReference type="Proteomes" id="UP001446205">
    <property type="component" value="Unassembled WGS sequence"/>
</dbReference>
<dbReference type="Gene3D" id="3.40.50.2020">
    <property type="match status" value="1"/>
</dbReference>
<dbReference type="RefSeq" id="WP_341370460.1">
    <property type="nucleotide sequence ID" value="NZ_JBBPCO010000005.1"/>
</dbReference>
<dbReference type="InterPro" id="IPR036412">
    <property type="entry name" value="HAD-like_sf"/>
</dbReference>
<dbReference type="InterPro" id="IPR000836">
    <property type="entry name" value="PRTase_dom"/>
</dbReference>
<gene>
    <name evidence="2" type="ORF">WOB96_06430</name>
</gene>
<dbReference type="SUPFAM" id="SSF53271">
    <property type="entry name" value="PRTase-like"/>
    <property type="match status" value="1"/>
</dbReference>
<feature type="domain" description="Phosphoribosyltransferase" evidence="1">
    <location>
        <begin position="196"/>
        <end position="365"/>
    </location>
</feature>
<dbReference type="SUPFAM" id="SSF56784">
    <property type="entry name" value="HAD-like"/>
    <property type="match status" value="1"/>
</dbReference>
<dbReference type="InterPro" id="IPR023214">
    <property type="entry name" value="HAD_sf"/>
</dbReference>
<sequence length="402" mass="43948">MSTNARMDGWLANMRLFIFDADDTLRRTIVPGKPCPHRPGEWELLPGVAAVLRAIPWDPDGPFLGIASNQDQVAYGWLSAAMAQRLLRDMMHEAVGEIRPRPCIRFCPHALEVDCDCRKPAPGMLQSIMAHFGVGAGETVFVGNAETDREAAARAGVGFAWAWEFFEGNLPAVLRSNPVSSKQKESAMPFRDRIEAAHKLAERLVEYRGRNPLVLAIPRGAVPMAAVIAEALNGELDVVLVRKLGAPGNPEFAIGSVDESGRVTLNEVVQRYNISSAYIAEEVATQKEIMLRRRTAYTPIRPPIDPAGRTVIIVDDGIATGSTMISALESVRAKGPEKLIAATAVLPADTVRRLRNHADELVYLEAPMDFGAVGQFFRHFDQVADEEVIETLKQRGRGPGLA</sequence>
<dbReference type="InterPro" id="IPR029057">
    <property type="entry name" value="PRTase-like"/>
</dbReference>
<dbReference type="PANTHER" id="PTHR42891:SF1">
    <property type="entry name" value="D-GLYCERO-BETA-D-MANNO-HEPTOSE-1,7-BISPHOSPHATE 7-PHOSPHATASE"/>
    <property type="match status" value="1"/>
</dbReference>
<accession>A0ABU9D8V6</accession>
<name>A0ABU9D8V6_9PROT</name>
<dbReference type="GO" id="GO:0016787">
    <property type="term" value="F:hydrolase activity"/>
    <property type="evidence" value="ECO:0007669"/>
    <property type="project" value="UniProtKB-KW"/>
</dbReference>
<dbReference type="Pfam" id="PF00156">
    <property type="entry name" value="Pribosyltran"/>
    <property type="match status" value="1"/>
</dbReference>
<reference evidence="2 3" key="1">
    <citation type="submission" date="2024-04" db="EMBL/GenBank/DDBJ databases">
        <authorList>
            <person name="Abashina T."/>
            <person name="Shaikin A."/>
        </authorList>
    </citation>
    <scope>NUCLEOTIDE SEQUENCE [LARGE SCALE GENOMIC DNA]</scope>
    <source>
        <strain evidence="2 3">AAFK</strain>
    </source>
</reference>
<dbReference type="Gene3D" id="3.40.50.1000">
    <property type="entry name" value="HAD superfamily/HAD-like"/>
    <property type="match status" value="1"/>
</dbReference>
<proteinExistence type="predicted"/>
<comment type="caution">
    <text evidence="2">The sequence shown here is derived from an EMBL/GenBank/DDBJ whole genome shotgun (WGS) entry which is preliminary data.</text>
</comment>
<dbReference type="CDD" id="cd06223">
    <property type="entry name" value="PRTases_typeI"/>
    <property type="match status" value="1"/>
</dbReference>
<dbReference type="EMBL" id="JBBPCO010000005">
    <property type="protein sequence ID" value="MEK8089401.1"/>
    <property type="molecule type" value="Genomic_DNA"/>
</dbReference>
<dbReference type="Pfam" id="PF08645">
    <property type="entry name" value="PNK3P"/>
    <property type="match status" value="1"/>
</dbReference>
<organism evidence="2 3">
    <name type="scientific">Thermithiobacillus plumbiphilus</name>
    <dbReference type="NCBI Taxonomy" id="1729899"/>
    <lineage>
        <taxon>Bacteria</taxon>
        <taxon>Pseudomonadati</taxon>
        <taxon>Pseudomonadota</taxon>
        <taxon>Acidithiobacillia</taxon>
        <taxon>Acidithiobacillales</taxon>
        <taxon>Thermithiobacillaceae</taxon>
        <taxon>Thermithiobacillus</taxon>
    </lineage>
</organism>
<evidence type="ECO:0000313" key="2">
    <source>
        <dbReference type="EMBL" id="MEK8089401.1"/>
    </source>
</evidence>
<dbReference type="NCBIfam" id="TIGR01662">
    <property type="entry name" value="HAD-SF-IIIA"/>
    <property type="match status" value="1"/>
</dbReference>
<dbReference type="Gene3D" id="3.30.1310.20">
    <property type="entry name" value="PRTase-like"/>
    <property type="match status" value="1"/>
</dbReference>
<evidence type="ECO:0000259" key="1">
    <source>
        <dbReference type="Pfam" id="PF00156"/>
    </source>
</evidence>
<keyword evidence="2" id="KW-0378">Hydrolase</keyword>
<dbReference type="InterPro" id="IPR013954">
    <property type="entry name" value="PNK3P"/>
</dbReference>
<evidence type="ECO:0000313" key="3">
    <source>
        <dbReference type="Proteomes" id="UP001446205"/>
    </source>
</evidence>